<evidence type="ECO:0000313" key="3">
    <source>
        <dbReference type="EMBL" id="MBU9735213.1"/>
    </source>
</evidence>
<feature type="domain" description="HTH merR-type" evidence="2">
    <location>
        <begin position="2"/>
        <end position="71"/>
    </location>
</feature>
<dbReference type="RefSeq" id="WP_238720377.1">
    <property type="nucleotide sequence ID" value="NZ_JAHQCW010000002.1"/>
</dbReference>
<gene>
    <name evidence="3" type="ORF">KTH89_01620</name>
</gene>
<accession>A0A949NFI8</accession>
<keyword evidence="4" id="KW-1185">Reference proteome</keyword>
<dbReference type="PANTHER" id="PTHR30204:SF82">
    <property type="entry name" value="TRANSCRIPTIONAL REGULATOR, MERR FAMILY"/>
    <property type="match status" value="1"/>
</dbReference>
<proteinExistence type="predicted"/>
<reference evidence="3" key="1">
    <citation type="submission" date="2021-06" db="EMBL/GenBank/DDBJ databases">
        <title>Description of novel taxa of the family Lachnospiraceae.</title>
        <authorList>
            <person name="Chaplin A.V."/>
            <person name="Sokolova S.R."/>
            <person name="Pikina A.P."/>
            <person name="Korzhanova M."/>
            <person name="Belova V."/>
            <person name="Korostin D."/>
            <person name="Efimov B.A."/>
        </authorList>
    </citation>
    <scope>NUCLEOTIDE SEQUENCE</scope>
    <source>
        <strain evidence="3">ASD5720</strain>
    </source>
</reference>
<dbReference type="Gene3D" id="1.10.1660.10">
    <property type="match status" value="1"/>
</dbReference>
<dbReference type="AlphaFoldDB" id="A0A949NFI8"/>
<dbReference type="PRINTS" id="PR00040">
    <property type="entry name" value="HTHMERR"/>
</dbReference>
<dbReference type="InterPro" id="IPR000551">
    <property type="entry name" value="MerR-type_HTH_dom"/>
</dbReference>
<dbReference type="SUPFAM" id="SSF46955">
    <property type="entry name" value="Putative DNA-binding domain"/>
    <property type="match status" value="1"/>
</dbReference>
<dbReference type="CDD" id="cd01109">
    <property type="entry name" value="HTH_YyaN"/>
    <property type="match status" value="1"/>
</dbReference>
<dbReference type="GO" id="GO:0003700">
    <property type="term" value="F:DNA-binding transcription factor activity"/>
    <property type="evidence" value="ECO:0007669"/>
    <property type="project" value="InterPro"/>
</dbReference>
<dbReference type="SMART" id="SM00422">
    <property type="entry name" value="HTH_MERR"/>
    <property type="match status" value="1"/>
</dbReference>
<evidence type="ECO:0000259" key="2">
    <source>
        <dbReference type="PROSITE" id="PS50937"/>
    </source>
</evidence>
<keyword evidence="1" id="KW-0238">DNA-binding</keyword>
<dbReference type="Pfam" id="PF13411">
    <property type="entry name" value="MerR_1"/>
    <property type="match status" value="1"/>
</dbReference>
<dbReference type="PROSITE" id="PS50937">
    <property type="entry name" value="HTH_MERR_2"/>
    <property type="match status" value="1"/>
</dbReference>
<name>A0A949NFI8_9FIRM</name>
<dbReference type="InterPro" id="IPR009061">
    <property type="entry name" value="DNA-bd_dom_put_sf"/>
</dbReference>
<dbReference type="PANTHER" id="PTHR30204">
    <property type="entry name" value="REDOX-CYCLING DRUG-SENSING TRANSCRIPTIONAL ACTIVATOR SOXR"/>
    <property type="match status" value="1"/>
</dbReference>
<protein>
    <submittedName>
        <fullName evidence="3">MerR family transcriptional regulator</fullName>
    </submittedName>
</protein>
<sequence>MTYTIRQVAEKEGITTHTIRYYDREGLLPLLERTDSGIRKFSEEDIHWLELICCLKNSGMPLHRIKEFMNLCLQGEATCEERKQILVEHKQAILKQMEVLETSLNTVNYKIDHYREIGIFHIDRKD</sequence>
<dbReference type="GO" id="GO:0003677">
    <property type="term" value="F:DNA binding"/>
    <property type="evidence" value="ECO:0007669"/>
    <property type="project" value="UniProtKB-KW"/>
</dbReference>
<dbReference type="InterPro" id="IPR047057">
    <property type="entry name" value="MerR_fam"/>
</dbReference>
<organism evidence="3 4">
    <name type="scientific">Diplocloster agilis</name>
    <dbReference type="NCBI Taxonomy" id="2850323"/>
    <lineage>
        <taxon>Bacteria</taxon>
        <taxon>Bacillati</taxon>
        <taxon>Bacillota</taxon>
        <taxon>Clostridia</taxon>
        <taxon>Lachnospirales</taxon>
        <taxon>Lachnospiraceae</taxon>
        <taxon>Diplocloster</taxon>
    </lineage>
</organism>
<evidence type="ECO:0000256" key="1">
    <source>
        <dbReference type="ARBA" id="ARBA00023125"/>
    </source>
</evidence>
<evidence type="ECO:0000313" key="4">
    <source>
        <dbReference type="Proteomes" id="UP000712157"/>
    </source>
</evidence>
<dbReference type="Proteomes" id="UP000712157">
    <property type="component" value="Unassembled WGS sequence"/>
</dbReference>
<comment type="caution">
    <text evidence="3">The sequence shown here is derived from an EMBL/GenBank/DDBJ whole genome shotgun (WGS) entry which is preliminary data.</text>
</comment>
<dbReference type="EMBL" id="JAHQCW010000002">
    <property type="protein sequence ID" value="MBU9735213.1"/>
    <property type="molecule type" value="Genomic_DNA"/>
</dbReference>